<evidence type="ECO:0000256" key="2">
    <source>
        <dbReference type="SAM" id="MobiDB-lite"/>
    </source>
</evidence>
<proteinExistence type="predicted"/>
<feature type="compositionally biased region" description="Acidic residues" evidence="2">
    <location>
        <begin position="210"/>
        <end position="228"/>
    </location>
</feature>
<protein>
    <submittedName>
        <fullName evidence="4">Uncharacterized protein</fullName>
    </submittedName>
</protein>
<feature type="coiled-coil region" evidence="1">
    <location>
        <begin position="39"/>
        <end position="73"/>
    </location>
</feature>
<feature type="compositionally biased region" description="Polar residues" evidence="2">
    <location>
        <begin position="196"/>
        <end position="208"/>
    </location>
</feature>
<dbReference type="GO" id="GO:0045892">
    <property type="term" value="P:negative regulation of DNA-templated transcription"/>
    <property type="evidence" value="ECO:0007669"/>
    <property type="project" value="TreeGrafter"/>
</dbReference>
<dbReference type="Proteomes" id="UP000887575">
    <property type="component" value="Unassembled WGS sequence"/>
</dbReference>
<organism evidence="3 4">
    <name type="scientific">Mesorhabditis belari</name>
    <dbReference type="NCBI Taxonomy" id="2138241"/>
    <lineage>
        <taxon>Eukaryota</taxon>
        <taxon>Metazoa</taxon>
        <taxon>Ecdysozoa</taxon>
        <taxon>Nematoda</taxon>
        <taxon>Chromadorea</taxon>
        <taxon>Rhabditida</taxon>
        <taxon>Rhabditina</taxon>
        <taxon>Rhabditomorpha</taxon>
        <taxon>Rhabditoidea</taxon>
        <taxon>Rhabditidae</taxon>
        <taxon>Mesorhabditinae</taxon>
        <taxon>Mesorhabditis</taxon>
    </lineage>
</organism>
<feature type="compositionally biased region" description="Basic and acidic residues" evidence="2">
    <location>
        <begin position="165"/>
        <end position="185"/>
    </location>
</feature>
<evidence type="ECO:0000256" key="1">
    <source>
        <dbReference type="SAM" id="Coils"/>
    </source>
</evidence>
<dbReference type="WBParaSite" id="MBELARI_LOCUS12567">
    <property type="protein sequence ID" value="MBELARI_LOCUS12567"/>
    <property type="gene ID" value="MBELARI_LOCUS12567"/>
</dbReference>
<dbReference type="GO" id="GO:0016922">
    <property type="term" value="F:nuclear receptor binding"/>
    <property type="evidence" value="ECO:0007669"/>
    <property type="project" value="TreeGrafter"/>
</dbReference>
<sequence>MTFRKVAHTRYERNQRLMAELFNPQIVNDTRTIVGQSRIEMLRKQAQSLASHQSKLEDELRKLDETFEAKKRAIEKGSEQFAEQLKKVCEEKPVLDDNKFQELVTKWEGELSTAYVDYKKKQDEIAAKAESDRAALAEKSALFAMVAENDDEAKEKEKEEEEQQNEEKAEKAPEQSEENPAEKCKSASPKEVNDEANPSENGNSNPAPSQEDDTPAEEEEQDETPMDE</sequence>
<dbReference type="GO" id="GO:0016514">
    <property type="term" value="C:SWI/SNF complex"/>
    <property type="evidence" value="ECO:0007669"/>
    <property type="project" value="TreeGrafter"/>
</dbReference>
<reference evidence="4" key="1">
    <citation type="submission" date="2024-02" db="UniProtKB">
        <authorList>
            <consortium name="WormBaseParasite"/>
        </authorList>
    </citation>
    <scope>IDENTIFICATION</scope>
</reference>
<evidence type="ECO:0000313" key="3">
    <source>
        <dbReference type="Proteomes" id="UP000887575"/>
    </source>
</evidence>
<dbReference type="GO" id="GO:0031492">
    <property type="term" value="F:nucleosomal DNA binding"/>
    <property type="evidence" value="ECO:0007669"/>
    <property type="project" value="TreeGrafter"/>
</dbReference>
<dbReference type="AlphaFoldDB" id="A0AAF3EF92"/>
<dbReference type="PANTHER" id="PTHR46232:SF1">
    <property type="entry name" value="SWI_SNF-RELATED MATRIX-ASSOCIATED ACTIN-DEPENDENT REGULATOR OF CHROMATIN SUBFAMILY E MEMBER 1"/>
    <property type="match status" value="1"/>
</dbReference>
<keyword evidence="1" id="KW-0175">Coiled coil</keyword>
<name>A0AAF3EF92_9BILA</name>
<keyword evidence="3" id="KW-1185">Reference proteome</keyword>
<feature type="region of interest" description="Disordered" evidence="2">
    <location>
        <begin position="143"/>
        <end position="228"/>
    </location>
</feature>
<feature type="compositionally biased region" description="Acidic residues" evidence="2">
    <location>
        <begin position="148"/>
        <end position="164"/>
    </location>
</feature>
<evidence type="ECO:0000313" key="4">
    <source>
        <dbReference type="WBParaSite" id="MBELARI_LOCUS12567"/>
    </source>
</evidence>
<accession>A0AAF3EF92</accession>
<dbReference type="PANTHER" id="PTHR46232">
    <property type="entry name" value="SMARCE1 REGULATOR OF CHROMATIN"/>
    <property type="match status" value="1"/>
</dbReference>